<dbReference type="Pfam" id="PF00534">
    <property type="entry name" value="Glycos_transf_1"/>
    <property type="match status" value="1"/>
</dbReference>
<gene>
    <name evidence="3" type="ORF">BX591_12019</name>
</gene>
<comment type="caution">
    <text evidence="3">The sequence shown here is derived from an EMBL/GenBank/DDBJ whole genome shotgun (WGS) entry which is preliminary data.</text>
</comment>
<dbReference type="CDD" id="cd03809">
    <property type="entry name" value="GT4_MtfB-like"/>
    <property type="match status" value="1"/>
</dbReference>
<dbReference type="GO" id="GO:0009103">
    <property type="term" value="P:lipopolysaccharide biosynthetic process"/>
    <property type="evidence" value="ECO:0007669"/>
    <property type="project" value="TreeGrafter"/>
</dbReference>
<protein>
    <submittedName>
        <fullName evidence="3">Alpha-1,3-rhamnosyl/mannosyltransferase</fullName>
    </submittedName>
</protein>
<organism evidence="3 4">
    <name type="scientific">Paraburkholderia bryophila</name>
    <dbReference type="NCBI Taxonomy" id="420952"/>
    <lineage>
        <taxon>Bacteria</taxon>
        <taxon>Pseudomonadati</taxon>
        <taxon>Pseudomonadota</taxon>
        <taxon>Betaproteobacteria</taxon>
        <taxon>Burkholderiales</taxon>
        <taxon>Burkholderiaceae</taxon>
        <taxon>Paraburkholderia</taxon>
    </lineage>
</organism>
<dbReference type="GO" id="GO:0016757">
    <property type="term" value="F:glycosyltransferase activity"/>
    <property type="evidence" value="ECO:0007669"/>
    <property type="project" value="UniProtKB-KW"/>
</dbReference>
<proteinExistence type="predicted"/>
<evidence type="ECO:0000313" key="3">
    <source>
        <dbReference type="EMBL" id="RAS23413.1"/>
    </source>
</evidence>
<dbReference type="EMBL" id="QLTK01000020">
    <property type="protein sequence ID" value="RAS23413.1"/>
    <property type="molecule type" value="Genomic_DNA"/>
</dbReference>
<feature type="domain" description="Glycosyl transferase family 1" evidence="2">
    <location>
        <begin position="126"/>
        <end position="277"/>
    </location>
</feature>
<dbReference type="PANTHER" id="PTHR46401:SF2">
    <property type="entry name" value="GLYCOSYLTRANSFERASE WBBK-RELATED"/>
    <property type="match status" value="1"/>
</dbReference>
<evidence type="ECO:0000256" key="1">
    <source>
        <dbReference type="ARBA" id="ARBA00022679"/>
    </source>
</evidence>
<dbReference type="InterPro" id="IPR001296">
    <property type="entry name" value="Glyco_trans_1"/>
</dbReference>
<name>A0A329BLA0_9BURK</name>
<evidence type="ECO:0000259" key="2">
    <source>
        <dbReference type="Pfam" id="PF00534"/>
    </source>
</evidence>
<keyword evidence="1 3" id="KW-0808">Transferase</keyword>
<accession>A0A329BLA0</accession>
<dbReference type="SUPFAM" id="SSF53756">
    <property type="entry name" value="UDP-Glycosyltransferase/glycogen phosphorylase"/>
    <property type="match status" value="1"/>
</dbReference>
<evidence type="ECO:0000313" key="4">
    <source>
        <dbReference type="Proteomes" id="UP000248918"/>
    </source>
</evidence>
<keyword evidence="3" id="KW-0328">Glycosyltransferase</keyword>
<dbReference type="PANTHER" id="PTHR46401">
    <property type="entry name" value="GLYCOSYLTRANSFERASE WBBK-RELATED"/>
    <property type="match status" value="1"/>
</dbReference>
<dbReference type="AlphaFoldDB" id="A0A329BLA0"/>
<dbReference type="Proteomes" id="UP000248918">
    <property type="component" value="Unassembled WGS sequence"/>
</dbReference>
<sequence>MPTRWRNWSLTRDLRGHLFHSPNYFLPEQVEAGISTVHDLSVFKYPETHPVARVRHFEEKFAATLKRSVHLITDSEATRKEVIDYFNWHPDRITAIPLGAPPEFYPRSSGEESTELAIRGLAYGEYALCVSTLEPRKRIDLLIAAYQALPAPLRARYPLILAGSSGWLSDAIQEQIRRGEQEGWLKYLGFVSDTFLPILYAGARAFIFPSTYEGFGLPVLEAMASGVPTLVANCSSLPEVAAGAAWLAEPGSLDSLREGILHVLGDEEWRMSAIKRGLDVASRATWAKCAESTLQLCRRFA</sequence>
<reference evidence="3 4" key="1">
    <citation type="submission" date="2018-06" db="EMBL/GenBank/DDBJ databases">
        <title>Genomic Encyclopedia of Type Strains, Phase III (KMG-III): the genomes of soil and plant-associated and newly described type strains.</title>
        <authorList>
            <person name="Whitman W."/>
        </authorList>
    </citation>
    <scope>NUCLEOTIDE SEQUENCE [LARGE SCALE GENOMIC DNA]</scope>
    <source>
        <strain evidence="3 4">LMG 23644</strain>
    </source>
</reference>
<dbReference type="Gene3D" id="3.40.50.2000">
    <property type="entry name" value="Glycogen Phosphorylase B"/>
    <property type="match status" value="2"/>
</dbReference>